<dbReference type="PANTHER" id="PTHR30477:SF13">
    <property type="entry name" value="IRON TRANSPORT SYSTEM MEMBRANE PROTEIN HI_0360-RELATED"/>
    <property type="match status" value="1"/>
</dbReference>
<evidence type="ECO:0000256" key="6">
    <source>
        <dbReference type="RuleBase" id="RU003943"/>
    </source>
</evidence>
<comment type="caution">
    <text evidence="8">The sequence shown here is derived from an EMBL/GenBank/DDBJ whole genome shotgun (WGS) entry which is preliminary data.</text>
</comment>
<organism evidence="8 9">
    <name type="scientific">Mycobacterium deserti</name>
    <dbReference type="NCBI Taxonomy" id="2978347"/>
    <lineage>
        <taxon>Bacteria</taxon>
        <taxon>Bacillati</taxon>
        <taxon>Actinomycetota</taxon>
        <taxon>Actinomycetes</taxon>
        <taxon>Mycobacteriales</taxon>
        <taxon>Mycobacteriaceae</taxon>
        <taxon>Mycobacterium</taxon>
    </lineage>
</organism>
<feature type="transmembrane region" description="Helical" evidence="7">
    <location>
        <begin position="223"/>
        <end position="244"/>
    </location>
</feature>
<evidence type="ECO:0000256" key="7">
    <source>
        <dbReference type="SAM" id="Phobius"/>
    </source>
</evidence>
<dbReference type="Gene3D" id="1.10.3470.10">
    <property type="entry name" value="ABC transporter involved in vitamin B12 uptake, BtuC"/>
    <property type="match status" value="1"/>
</dbReference>
<keyword evidence="6" id="KW-0813">Transport</keyword>
<evidence type="ECO:0000313" key="9">
    <source>
        <dbReference type="Proteomes" id="UP001206639"/>
    </source>
</evidence>
<dbReference type="PANTHER" id="PTHR30477">
    <property type="entry name" value="ABC-TRANSPORTER METAL-BINDING PROTEIN"/>
    <property type="match status" value="1"/>
</dbReference>
<evidence type="ECO:0000256" key="3">
    <source>
        <dbReference type="ARBA" id="ARBA00022692"/>
    </source>
</evidence>
<evidence type="ECO:0000256" key="5">
    <source>
        <dbReference type="ARBA" id="ARBA00023136"/>
    </source>
</evidence>
<proteinExistence type="inferred from homology"/>
<feature type="transmembrane region" description="Helical" evidence="7">
    <location>
        <begin position="136"/>
        <end position="153"/>
    </location>
</feature>
<protein>
    <submittedName>
        <fullName evidence="8">Zinc ABC transporter permease AztB</fullName>
    </submittedName>
</protein>
<keyword evidence="4 7" id="KW-1133">Transmembrane helix</keyword>
<keyword evidence="5 7" id="KW-0472">Membrane</keyword>
<feature type="transmembrane region" description="Helical" evidence="7">
    <location>
        <begin position="57"/>
        <end position="83"/>
    </location>
</feature>
<dbReference type="NCBIfam" id="NF040871">
    <property type="entry name" value="AztB"/>
    <property type="match status" value="1"/>
</dbReference>
<accession>A0ABT2M8H8</accession>
<dbReference type="InterPro" id="IPR011047">
    <property type="entry name" value="Quinoprotein_ADH-like_sf"/>
</dbReference>
<evidence type="ECO:0000256" key="2">
    <source>
        <dbReference type="ARBA" id="ARBA00008034"/>
    </source>
</evidence>
<reference evidence="9" key="1">
    <citation type="submission" date="2023-07" db="EMBL/GenBank/DDBJ databases">
        <authorList>
            <person name="Deng Y."/>
            <person name="Zhang Y.-Q."/>
        </authorList>
    </citation>
    <scope>NUCLEOTIDE SEQUENCE [LARGE SCALE GENOMIC DNA]</scope>
    <source>
        <strain evidence="9">CPCC 205710</strain>
    </source>
</reference>
<feature type="transmembrane region" description="Helical" evidence="7">
    <location>
        <begin position="17"/>
        <end position="37"/>
    </location>
</feature>
<dbReference type="Pfam" id="PF00950">
    <property type="entry name" value="ABC-3"/>
    <property type="match status" value="1"/>
</dbReference>
<keyword evidence="9" id="KW-1185">Reference proteome</keyword>
<feature type="transmembrane region" description="Helical" evidence="7">
    <location>
        <begin position="174"/>
        <end position="193"/>
    </location>
</feature>
<dbReference type="InterPro" id="IPR001626">
    <property type="entry name" value="ABC_TroCD"/>
</dbReference>
<feature type="transmembrane region" description="Helical" evidence="7">
    <location>
        <begin position="250"/>
        <end position="269"/>
    </location>
</feature>
<feature type="transmembrane region" description="Helical" evidence="7">
    <location>
        <begin position="276"/>
        <end position="293"/>
    </location>
</feature>
<sequence length="665" mass="67947">MLRWLLDPFHSDVVQRALIAGAIVAFLCAIVGTWVVLRGSAFLGDAMSHGVLPGVAVASLLGGNIFVGAMIAALAMAYGVSTVSGASRLSADTSIGLLLVGMLATGVIIVSHSQSYAVDLTGFLFGDVLAVRTSDIAFLTVALLLTTAVAIVGRRAFVAATFDTRKATTLGLRPTLAAAVLTVLVAVAIVASFRVVGTLLVFGLLIAPPAAAAIWANAIPRIMAVAAVIGVAAVGLGLVVSWYAGTAGGATIAATAVGIFFISFGAAALRRHVAKAGALLMAAVFVAGCGGGGEETAATTAPAVDDHEAPPAGAQESAEPVTRLVLVNPATGDTSVFDVLDEAETTVGRFGSVEKLSGDGRFGYLHGHDELTIVDAGSWTFDHGDHNHYYVTDPALAGTVGVAAATVTADQKVAVVRTGEGGVRLLNRDRLAEHETDPATADLGARRDAAQAAPRRDGVLIVTETGKLELVDDAGGVRPLPGNCPRATAPIVLSRSVIFGCANGALRVAVSGQEPTVTPVPFPAGGPAVALGPLQNRARHDVLAALAGDDIWVLDSGRRTWSTVPARGAVAVSTGDDGEVLVLTRDGVLHAVDTTSGAETSSVRVFSDGLPAEGPPPVIEVDSERAYVNNAAANQIYEIDYGDRMRIARILETDVEPGLMVKAGR</sequence>
<evidence type="ECO:0000313" key="8">
    <source>
        <dbReference type="EMBL" id="MCT7657909.1"/>
    </source>
</evidence>
<dbReference type="CDD" id="cd06550">
    <property type="entry name" value="TM_ABC_iron-siderophores_like"/>
    <property type="match status" value="1"/>
</dbReference>
<dbReference type="RefSeq" id="WP_260991913.1">
    <property type="nucleotide sequence ID" value="NZ_JAODWD010000001.1"/>
</dbReference>
<evidence type="ECO:0000256" key="1">
    <source>
        <dbReference type="ARBA" id="ARBA00004141"/>
    </source>
</evidence>
<name>A0ABT2M8H8_9MYCO</name>
<comment type="subcellular location">
    <subcellularLocation>
        <location evidence="6">Cell membrane</location>
        <topology evidence="6">Multi-pass membrane protein</topology>
    </subcellularLocation>
    <subcellularLocation>
        <location evidence="1">Membrane</location>
        <topology evidence="1">Multi-pass membrane protein</topology>
    </subcellularLocation>
</comment>
<feature type="transmembrane region" description="Helical" evidence="7">
    <location>
        <begin position="199"/>
        <end position="216"/>
    </location>
</feature>
<evidence type="ECO:0000256" key="4">
    <source>
        <dbReference type="ARBA" id="ARBA00022989"/>
    </source>
</evidence>
<feature type="transmembrane region" description="Helical" evidence="7">
    <location>
        <begin position="95"/>
        <end position="116"/>
    </location>
</feature>
<comment type="similarity">
    <text evidence="2 6">Belongs to the ABC-3 integral membrane protein family.</text>
</comment>
<dbReference type="SUPFAM" id="SSF81345">
    <property type="entry name" value="ABC transporter involved in vitamin B12 uptake, BtuC"/>
    <property type="match status" value="1"/>
</dbReference>
<gene>
    <name evidence="8" type="primary">aztB</name>
    <name evidence="8" type="ORF">N4S67_05695</name>
</gene>
<dbReference type="InterPro" id="IPR037294">
    <property type="entry name" value="ABC_BtuC-like"/>
</dbReference>
<dbReference type="EMBL" id="JAODWD010000001">
    <property type="protein sequence ID" value="MCT7657909.1"/>
    <property type="molecule type" value="Genomic_DNA"/>
</dbReference>
<dbReference type="SUPFAM" id="SSF50998">
    <property type="entry name" value="Quinoprotein alcohol dehydrogenase-like"/>
    <property type="match status" value="1"/>
</dbReference>
<keyword evidence="3 6" id="KW-0812">Transmembrane</keyword>
<dbReference type="Proteomes" id="UP001206639">
    <property type="component" value="Unassembled WGS sequence"/>
</dbReference>